<feature type="region of interest" description="Disordered" evidence="1">
    <location>
        <begin position="865"/>
        <end position="893"/>
    </location>
</feature>
<evidence type="ECO:0000259" key="2">
    <source>
        <dbReference type="Pfam" id="PF18803"/>
    </source>
</evidence>
<comment type="caution">
    <text evidence="3">The sequence shown here is derived from an EMBL/GenBank/DDBJ whole genome shotgun (WGS) entry which is preliminary data.</text>
</comment>
<keyword evidence="4" id="KW-1185">Reference proteome</keyword>
<organism evidence="3 4">
    <name type="scientific">Mycena pura</name>
    <dbReference type="NCBI Taxonomy" id="153505"/>
    <lineage>
        <taxon>Eukaryota</taxon>
        <taxon>Fungi</taxon>
        <taxon>Dikarya</taxon>
        <taxon>Basidiomycota</taxon>
        <taxon>Agaricomycotina</taxon>
        <taxon>Agaricomycetes</taxon>
        <taxon>Agaricomycetidae</taxon>
        <taxon>Agaricales</taxon>
        <taxon>Marasmiineae</taxon>
        <taxon>Mycenaceae</taxon>
        <taxon>Mycena</taxon>
    </lineage>
</organism>
<dbReference type="Pfam" id="PF18758">
    <property type="entry name" value="KDZ"/>
    <property type="match status" value="1"/>
</dbReference>
<name>A0AAD6UWW2_9AGAR</name>
<feature type="compositionally biased region" description="Acidic residues" evidence="1">
    <location>
        <begin position="24"/>
        <end position="34"/>
    </location>
</feature>
<feature type="compositionally biased region" description="Basic and acidic residues" evidence="1">
    <location>
        <begin position="884"/>
        <end position="893"/>
    </location>
</feature>
<reference evidence="3" key="1">
    <citation type="submission" date="2023-03" db="EMBL/GenBank/DDBJ databases">
        <title>Massive genome expansion in bonnet fungi (Mycena s.s.) driven by repeated elements and novel gene families across ecological guilds.</title>
        <authorList>
            <consortium name="Lawrence Berkeley National Laboratory"/>
            <person name="Harder C.B."/>
            <person name="Miyauchi S."/>
            <person name="Viragh M."/>
            <person name="Kuo A."/>
            <person name="Thoen E."/>
            <person name="Andreopoulos B."/>
            <person name="Lu D."/>
            <person name="Skrede I."/>
            <person name="Drula E."/>
            <person name="Henrissat B."/>
            <person name="Morin E."/>
            <person name="Kohler A."/>
            <person name="Barry K."/>
            <person name="LaButti K."/>
            <person name="Morin E."/>
            <person name="Salamov A."/>
            <person name="Lipzen A."/>
            <person name="Mereny Z."/>
            <person name="Hegedus B."/>
            <person name="Baldrian P."/>
            <person name="Stursova M."/>
            <person name="Weitz H."/>
            <person name="Taylor A."/>
            <person name="Grigoriev I.V."/>
            <person name="Nagy L.G."/>
            <person name="Martin F."/>
            <person name="Kauserud H."/>
        </authorList>
    </citation>
    <scope>NUCLEOTIDE SEQUENCE</scope>
    <source>
        <strain evidence="3">9144</strain>
    </source>
</reference>
<dbReference type="Proteomes" id="UP001219525">
    <property type="component" value="Unassembled WGS sequence"/>
</dbReference>
<protein>
    <recommendedName>
        <fullName evidence="2">CxC2-like cysteine cluster KDZ transposase-associated domain-containing protein</fullName>
    </recommendedName>
</protein>
<evidence type="ECO:0000313" key="4">
    <source>
        <dbReference type="Proteomes" id="UP001219525"/>
    </source>
</evidence>
<evidence type="ECO:0000313" key="3">
    <source>
        <dbReference type="EMBL" id="KAJ7194282.1"/>
    </source>
</evidence>
<feature type="region of interest" description="Disordered" evidence="1">
    <location>
        <begin position="1040"/>
        <end position="1064"/>
    </location>
</feature>
<dbReference type="AlphaFoldDB" id="A0AAD6UWW2"/>
<dbReference type="CDD" id="cd19757">
    <property type="entry name" value="Bbox1"/>
    <property type="match status" value="1"/>
</dbReference>
<feature type="domain" description="CxC2-like cysteine cluster KDZ transposase-associated" evidence="2">
    <location>
        <begin position="147"/>
        <end position="254"/>
    </location>
</feature>
<dbReference type="InterPro" id="IPR041457">
    <property type="entry name" value="CxC2_KDZ-assoc"/>
</dbReference>
<dbReference type="PANTHER" id="PTHR33096">
    <property type="entry name" value="CXC2 DOMAIN-CONTAINING PROTEIN"/>
    <property type="match status" value="1"/>
</dbReference>
<dbReference type="PANTHER" id="PTHR33096:SF1">
    <property type="entry name" value="CXC1-LIKE CYSTEINE CLUSTER ASSOCIATED WITH KDZ TRANSPOSASES DOMAIN-CONTAINING PROTEIN"/>
    <property type="match status" value="1"/>
</dbReference>
<sequence length="1064" mass="121896">MTMVPTPASPAKKSKVGLKPDAPPPEESEWAGPDWDADFSEFDAEYGLGIQRGAREHRESDNPNRQWARLDREEFLDELIRHDGRGDYIDQVVCAGEGCSSTDASYRCSDCLHACLYCETCVKKIHLRAPLHHIEKWDGRSFQRCSLKSLGVRIQLGHVLGERCPNPARAAGDDFVIVGSHTIDEVGLDYCSCSSAKAKSTQLLRMRLYPATGTNPRSAATFAALRRFTHMTLESKCSAYEFYNSLARETNNTGLEPSRERYEEFLRMTRQWQHLLLLKRAGRGHDPCEDRINATKPGECALLCPACPQPGINLPPDWEKVPAWRRSSPIPFSFLYAQFLALDANFRLKRKDVSSEEADPGLSKGWAFFGEVTKYMEHLDKHWDQRQEVSRSTCVAHDAVDKPDRESLGTASSGIGTVDCARHNMKRPNAVGDLQKGERYLNMDYLFFMSLAGSPLMRLYVSYDIACQWHKNIWDRMKIFEYEGVQFKEGEKYVVFLVPKFHLPAHIELCNILFSFNLTPFVGRTDGEAPERGWADANRLASSTSIMGPGARRDTLDFHFQYWNWKKTVRLGSVLLERIKKYVPMMLDTRAAWVDMEASFPPSVIQTWTEMALAWEADVSKPNPFASTVKHEDLREVRRKLAVIASEDTEHRRVRGDMHETEMLSMGLQLEEQQRALARHLTHVGAHETVDQGRRRIERETKLRRKIDAWMAVQQLFIPEVSLLREREDAERTRVAATQALPGIRAQEMKLWLPSAIGTRAQCDEALQDYEYQLRKGQAVAALNEMRGQLLLRTHEYQYRDSVHGVKAKTRSGKRLTGIQARIDSAAEEYRAARAALASLGVLLKRTDWQHFKVLRAEDVRGRPTAQFGDEERQKRRGKKKRMRGDPSEEARRAELRAEDKMAMSWIWLSEGSIGEPEDVVKNERKWYTASCTNHADEDQALRIEWAKTRAKAMRYAEEIFLLEEEMRRVLRFFEWRAKRWRSLVGLRAGKQREEALREGHAAYAHKQAGYMEGLRAKFEGQWEGVESYLQLARASHALMKPDDEDEEAEAEEDAGADSGWLSN</sequence>
<dbReference type="InterPro" id="IPR040521">
    <property type="entry name" value="KDZ"/>
</dbReference>
<gene>
    <name evidence="3" type="ORF">GGX14DRAFT_679068</name>
</gene>
<dbReference type="Pfam" id="PF18803">
    <property type="entry name" value="CxC2"/>
    <property type="match status" value="1"/>
</dbReference>
<evidence type="ECO:0000256" key="1">
    <source>
        <dbReference type="SAM" id="MobiDB-lite"/>
    </source>
</evidence>
<proteinExistence type="predicted"/>
<dbReference type="EMBL" id="JARJCW010000099">
    <property type="protein sequence ID" value="KAJ7194282.1"/>
    <property type="molecule type" value="Genomic_DNA"/>
</dbReference>
<accession>A0AAD6UWW2</accession>
<feature type="compositionally biased region" description="Acidic residues" evidence="1">
    <location>
        <begin position="1043"/>
        <end position="1056"/>
    </location>
</feature>
<feature type="region of interest" description="Disordered" evidence="1">
    <location>
        <begin position="1"/>
        <end position="34"/>
    </location>
</feature>